<dbReference type="GeneID" id="89940108"/>
<dbReference type="PANTHER" id="PTHR24305">
    <property type="entry name" value="CYTOCHROME P450"/>
    <property type="match status" value="1"/>
</dbReference>
<dbReference type="InterPro" id="IPR001128">
    <property type="entry name" value="Cyt_P450"/>
</dbReference>
<proteinExistence type="inferred from homology"/>
<dbReference type="Pfam" id="PF00067">
    <property type="entry name" value="p450"/>
    <property type="match status" value="1"/>
</dbReference>
<dbReference type="Gene3D" id="1.10.630.10">
    <property type="entry name" value="Cytochrome P450"/>
    <property type="match status" value="1"/>
</dbReference>
<evidence type="ECO:0000256" key="1">
    <source>
        <dbReference type="ARBA" id="ARBA00001971"/>
    </source>
</evidence>
<comment type="similarity">
    <text evidence="2">Belongs to the cytochrome P450 family.</text>
</comment>
<comment type="caution">
    <text evidence="10">The sequence shown here is derived from an EMBL/GenBank/DDBJ whole genome shotgun (WGS) entry which is preliminary data.</text>
</comment>
<feature type="binding site" description="axial binding residue" evidence="8">
    <location>
        <position position="471"/>
    </location>
    <ligand>
        <name>heme</name>
        <dbReference type="ChEBI" id="CHEBI:30413"/>
    </ligand>
    <ligandPart>
        <name>Fe</name>
        <dbReference type="ChEBI" id="CHEBI:18248"/>
    </ligandPart>
</feature>
<dbReference type="InterPro" id="IPR002401">
    <property type="entry name" value="Cyt_P450_E_grp-I"/>
</dbReference>
<evidence type="ECO:0000256" key="3">
    <source>
        <dbReference type="ARBA" id="ARBA00022617"/>
    </source>
</evidence>
<keyword evidence="9" id="KW-0812">Transmembrane</keyword>
<sequence>MAMEFGHILHWQNATLAVHPWTILYAILGTLLLYTITLALYNLYLHPLRSIPGPLLSRAFPIPHALRIISGHGPMQVHQLHEKYGPVVRVSPNHLTFTDLDAYKTVYGHRVAQAGSGTAHVPENPKCLTYYKSTDEIPVNILMADRDEHARLRRALSHGFSDRAMREQEPLIARYLEMLVQGIKEAGEQGRKPLDMVKWYNWITFDIIGDLTFAESFGCLEKRTTHPFVELITATVDRGAYLLALRYLRLQWAVLGVLRLLAGDPLQFLNKILGDKVKNRLAVEKERYDLFEGLVKRREEWNLGVPHLTSNAILLIAAGSETTASLLSGVTYLLLENAEALEKLKHEVRSSFKSADEITIASASRLPYLLACLNEALRRWPPAAANLPREVHEGGETILGRFVPEKTIVEVQLYSMHHSSQHWHDPYTYRPERFLHKSEPKNGEDGAASEENPYGDNLEALQAFSIGPRNCLGKK</sequence>
<dbReference type="CDD" id="cd11058">
    <property type="entry name" value="CYP60B-like"/>
    <property type="match status" value="1"/>
</dbReference>
<dbReference type="PANTHER" id="PTHR24305:SF230">
    <property type="entry name" value="P450, PUTATIVE (EUROFUNG)-RELATED"/>
    <property type="match status" value="1"/>
</dbReference>
<name>A0AAN6T9E9_9PEZI</name>
<reference evidence="10" key="2">
    <citation type="submission" date="2023-05" db="EMBL/GenBank/DDBJ databases">
        <authorList>
            <consortium name="Lawrence Berkeley National Laboratory"/>
            <person name="Steindorff A."/>
            <person name="Hensen N."/>
            <person name="Bonometti L."/>
            <person name="Westerberg I."/>
            <person name="Brannstrom I.O."/>
            <person name="Guillou S."/>
            <person name="Cros-Aarteil S."/>
            <person name="Calhoun S."/>
            <person name="Haridas S."/>
            <person name="Kuo A."/>
            <person name="Mondo S."/>
            <person name="Pangilinan J."/>
            <person name="Riley R."/>
            <person name="Labutti K."/>
            <person name="Andreopoulos B."/>
            <person name="Lipzen A."/>
            <person name="Chen C."/>
            <person name="Yanf M."/>
            <person name="Daum C."/>
            <person name="Ng V."/>
            <person name="Clum A."/>
            <person name="Ohm R."/>
            <person name="Martin F."/>
            <person name="Silar P."/>
            <person name="Natvig D."/>
            <person name="Lalanne C."/>
            <person name="Gautier V."/>
            <person name="Ament-Velasquez S.L."/>
            <person name="Kruys A."/>
            <person name="Hutchinson M.I."/>
            <person name="Powell A.J."/>
            <person name="Barry K."/>
            <person name="Miller A.N."/>
            <person name="Grigoriev I.V."/>
            <person name="Debuchy R."/>
            <person name="Gladieux P."/>
            <person name="Thoren M.H."/>
            <person name="Johannesson H."/>
        </authorList>
    </citation>
    <scope>NUCLEOTIDE SEQUENCE</scope>
    <source>
        <strain evidence="10">CBS 508.74</strain>
    </source>
</reference>
<organism evidence="10 11">
    <name type="scientific">Canariomyces notabilis</name>
    <dbReference type="NCBI Taxonomy" id="2074819"/>
    <lineage>
        <taxon>Eukaryota</taxon>
        <taxon>Fungi</taxon>
        <taxon>Dikarya</taxon>
        <taxon>Ascomycota</taxon>
        <taxon>Pezizomycotina</taxon>
        <taxon>Sordariomycetes</taxon>
        <taxon>Sordariomycetidae</taxon>
        <taxon>Sordariales</taxon>
        <taxon>Chaetomiaceae</taxon>
        <taxon>Canariomyces</taxon>
    </lineage>
</organism>
<evidence type="ECO:0000256" key="9">
    <source>
        <dbReference type="SAM" id="Phobius"/>
    </source>
</evidence>
<evidence type="ECO:0000256" key="2">
    <source>
        <dbReference type="ARBA" id="ARBA00010617"/>
    </source>
</evidence>
<keyword evidence="11" id="KW-1185">Reference proteome</keyword>
<comment type="cofactor">
    <cofactor evidence="1 8">
        <name>heme</name>
        <dbReference type="ChEBI" id="CHEBI:30413"/>
    </cofactor>
</comment>
<dbReference type="EMBL" id="MU853359">
    <property type="protein sequence ID" value="KAK4108929.1"/>
    <property type="molecule type" value="Genomic_DNA"/>
</dbReference>
<keyword evidence="9" id="KW-1133">Transmembrane helix</keyword>
<dbReference type="SUPFAM" id="SSF48264">
    <property type="entry name" value="Cytochrome P450"/>
    <property type="match status" value="1"/>
</dbReference>
<feature type="transmembrane region" description="Helical" evidence="9">
    <location>
        <begin position="23"/>
        <end position="44"/>
    </location>
</feature>
<dbReference type="GO" id="GO:0016705">
    <property type="term" value="F:oxidoreductase activity, acting on paired donors, with incorporation or reduction of molecular oxygen"/>
    <property type="evidence" value="ECO:0007669"/>
    <property type="project" value="InterPro"/>
</dbReference>
<keyword evidence="7" id="KW-0503">Monooxygenase</keyword>
<dbReference type="Proteomes" id="UP001302812">
    <property type="component" value="Unassembled WGS sequence"/>
</dbReference>
<evidence type="ECO:0000256" key="7">
    <source>
        <dbReference type="ARBA" id="ARBA00023033"/>
    </source>
</evidence>
<dbReference type="GO" id="GO:0020037">
    <property type="term" value="F:heme binding"/>
    <property type="evidence" value="ECO:0007669"/>
    <property type="project" value="InterPro"/>
</dbReference>
<dbReference type="InterPro" id="IPR050121">
    <property type="entry name" value="Cytochrome_P450_monoxygenase"/>
</dbReference>
<dbReference type="PRINTS" id="PR00385">
    <property type="entry name" value="P450"/>
</dbReference>
<gene>
    <name evidence="10" type="ORF">N656DRAFT_783581</name>
</gene>
<keyword evidence="3 8" id="KW-0349">Heme</keyword>
<keyword evidence="6 8" id="KW-0408">Iron</keyword>
<dbReference type="GO" id="GO:0005506">
    <property type="term" value="F:iron ion binding"/>
    <property type="evidence" value="ECO:0007669"/>
    <property type="project" value="InterPro"/>
</dbReference>
<reference evidence="10" key="1">
    <citation type="journal article" date="2023" name="Mol. Phylogenet. Evol.">
        <title>Genome-scale phylogeny and comparative genomics of the fungal order Sordariales.</title>
        <authorList>
            <person name="Hensen N."/>
            <person name="Bonometti L."/>
            <person name="Westerberg I."/>
            <person name="Brannstrom I.O."/>
            <person name="Guillou S."/>
            <person name="Cros-Aarteil S."/>
            <person name="Calhoun S."/>
            <person name="Haridas S."/>
            <person name="Kuo A."/>
            <person name="Mondo S."/>
            <person name="Pangilinan J."/>
            <person name="Riley R."/>
            <person name="LaButti K."/>
            <person name="Andreopoulos B."/>
            <person name="Lipzen A."/>
            <person name="Chen C."/>
            <person name="Yan M."/>
            <person name="Daum C."/>
            <person name="Ng V."/>
            <person name="Clum A."/>
            <person name="Steindorff A."/>
            <person name="Ohm R.A."/>
            <person name="Martin F."/>
            <person name="Silar P."/>
            <person name="Natvig D.O."/>
            <person name="Lalanne C."/>
            <person name="Gautier V."/>
            <person name="Ament-Velasquez S.L."/>
            <person name="Kruys A."/>
            <person name="Hutchinson M.I."/>
            <person name="Powell A.J."/>
            <person name="Barry K."/>
            <person name="Miller A.N."/>
            <person name="Grigoriev I.V."/>
            <person name="Debuchy R."/>
            <person name="Gladieux P."/>
            <person name="Hiltunen Thoren M."/>
            <person name="Johannesson H."/>
        </authorList>
    </citation>
    <scope>NUCLEOTIDE SEQUENCE</scope>
    <source>
        <strain evidence="10">CBS 508.74</strain>
    </source>
</reference>
<accession>A0AAN6T9E9</accession>
<dbReference type="PRINTS" id="PR00463">
    <property type="entry name" value="EP450I"/>
</dbReference>
<evidence type="ECO:0000256" key="5">
    <source>
        <dbReference type="ARBA" id="ARBA00023002"/>
    </source>
</evidence>
<protein>
    <submittedName>
        <fullName evidence="10">Cytochrome P450</fullName>
    </submittedName>
</protein>
<dbReference type="InterPro" id="IPR036396">
    <property type="entry name" value="Cyt_P450_sf"/>
</dbReference>
<dbReference type="RefSeq" id="XP_064666499.1">
    <property type="nucleotide sequence ID" value="XM_064815983.1"/>
</dbReference>
<dbReference type="AlphaFoldDB" id="A0AAN6T9E9"/>
<dbReference type="GO" id="GO:0004497">
    <property type="term" value="F:monooxygenase activity"/>
    <property type="evidence" value="ECO:0007669"/>
    <property type="project" value="UniProtKB-KW"/>
</dbReference>
<evidence type="ECO:0000256" key="6">
    <source>
        <dbReference type="ARBA" id="ARBA00023004"/>
    </source>
</evidence>
<evidence type="ECO:0000256" key="4">
    <source>
        <dbReference type="ARBA" id="ARBA00022723"/>
    </source>
</evidence>
<keyword evidence="4 8" id="KW-0479">Metal-binding</keyword>
<keyword evidence="9" id="KW-0472">Membrane</keyword>
<keyword evidence="5" id="KW-0560">Oxidoreductase</keyword>
<evidence type="ECO:0000313" key="11">
    <source>
        <dbReference type="Proteomes" id="UP001302812"/>
    </source>
</evidence>
<evidence type="ECO:0000313" key="10">
    <source>
        <dbReference type="EMBL" id="KAK4108929.1"/>
    </source>
</evidence>
<evidence type="ECO:0000256" key="8">
    <source>
        <dbReference type="PIRSR" id="PIRSR602401-1"/>
    </source>
</evidence>